<dbReference type="GO" id="GO:0016614">
    <property type="term" value="F:oxidoreductase activity, acting on CH-OH group of donors"/>
    <property type="evidence" value="ECO:0007669"/>
    <property type="project" value="InterPro"/>
</dbReference>
<keyword evidence="4 11" id="KW-0349">Heme</keyword>
<dbReference type="InterPro" id="IPR008168">
    <property type="entry name" value="Cyt_C_IC"/>
</dbReference>
<dbReference type="PROSITE" id="PS51007">
    <property type="entry name" value="CYTC"/>
    <property type="match status" value="3"/>
</dbReference>
<dbReference type="EMBL" id="CP015581">
    <property type="protein sequence ID" value="ARU98428.1"/>
    <property type="molecule type" value="Genomic_DNA"/>
</dbReference>
<feature type="binding site" description="covalent" evidence="11">
    <location>
        <position position="207"/>
    </location>
    <ligand>
        <name>heme c</name>
        <dbReference type="ChEBI" id="CHEBI:61717"/>
        <label>2</label>
    </ligand>
</feature>
<evidence type="ECO:0000313" key="16">
    <source>
        <dbReference type="EMBL" id="ARU98428.1"/>
    </source>
</evidence>
<evidence type="ECO:0000313" key="17">
    <source>
        <dbReference type="Proteomes" id="UP000195729"/>
    </source>
</evidence>
<dbReference type="AlphaFoldDB" id="A0A1Y0L9R3"/>
<dbReference type="RefSeq" id="WP_087488751.1">
    <property type="nucleotide sequence ID" value="NZ_CP015579.1"/>
</dbReference>
<dbReference type="PIRSF" id="PIRSF000018">
    <property type="entry name" value="Mb_ADH_cyt_c"/>
    <property type="match status" value="1"/>
</dbReference>
<comment type="subcellular location">
    <subcellularLocation>
        <location evidence="1">Cell membrane</location>
    </subcellularLocation>
</comment>
<evidence type="ECO:0000256" key="11">
    <source>
        <dbReference type="PIRSR" id="PIRSR000018-50"/>
    </source>
</evidence>
<dbReference type="Gene3D" id="1.10.760.10">
    <property type="entry name" value="Cytochrome c-like domain"/>
    <property type="match status" value="2"/>
</dbReference>
<dbReference type="OrthoDB" id="9811281at2"/>
<feature type="binding site" description="covalent" evidence="11">
    <location>
        <position position="345"/>
    </location>
    <ligand>
        <name>heme c</name>
        <dbReference type="ChEBI" id="CHEBI:61717"/>
        <label>3</label>
    </ligand>
</feature>
<dbReference type="SUPFAM" id="SSF46626">
    <property type="entry name" value="Cytochrome c"/>
    <property type="match status" value="3"/>
</dbReference>
<dbReference type="Proteomes" id="UP000195729">
    <property type="component" value="Chromosome"/>
</dbReference>
<dbReference type="PANTHER" id="PTHR35008">
    <property type="entry name" value="BLL4482 PROTEIN-RELATED"/>
    <property type="match status" value="1"/>
</dbReference>
<feature type="binding site" description="covalent" evidence="11">
    <location>
        <position position="342"/>
    </location>
    <ligand>
        <name>heme c</name>
        <dbReference type="ChEBI" id="CHEBI:61717"/>
        <label>3</label>
    </ligand>
</feature>
<dbReference type="PRINTS" id="PR00605">
    <property type="entry name" value="CYTCHROMECIC"/>
</dbReference>
<dbReference type="PANTHER" id="PTHR35008:SF8">
    <property type="entry name" value="ALCOHOL DEHYDROGENASE CYTOCHROME C SUBUNIT"/>
    <property type="match status" value="1"/>
</dbReference>
<evidence type="ECO:0000256" key="3">
    <source>
        <dbReference type="ARBA" id="ARBA00022475"/>
    </source>
</evidence>
<keyword evidence="2" id="KW-0813">Transport</keyword>
<accession>A0A1Y0L9R3</accession>
<evidence type="ECO:0000256" key="5">
    <source>
        <dbReference type="ARBA" id="ARBA00022723"/>
    </source>
</evidence>
<feature type="domain" description="Cytochrome c" evidence="14">
    <location>
        <begin position="48"/>
        <end position="150"/>
    </location>
</feature>
<keyword evidence="9 12" id="KW-0408">Iron</keyword>
<dbReference type="GO" id="GO:0005886">
    <property type="term" value="C:plasma membrane"/>
    <property type="evidence" value="ECO:0007669"/>
    <property type="project" value="UniProtKB-SubCell"/>
</dbReference>
<sequence>MRTGVKRISGLIGVLVLVVIVYCGYQILKPEGAEPVPPISGAPATMTSQIQRGEYLAKAADCVACHTAPGGKPFAGGFRFSLPFGAIYGTNITADKETGIGNWSDDQFVAAVREGVSPHGNLYPAMPYTSYTGMSRDDVLAIKAWLFSLPPVKQANRTNELSFPFNQRWGMAFWNLVFFNHQRFAPNPQQDAEWNRGAYLAGPLGHCAECHTPRNIGFGLKSGKALSGEVVQGWFAGNITPDKQTGIGGWTDAQLSQFLAVGHAEGRSSASGPMAEVVQNSTQYLTPEDNAALVKYLRNIEPVATEASAQVNLQPEGAVNSSAILPASATQSQGQQLFAGDCSGCHLWNGAGRQTPYASLKGSTAVNDPQGRSVVQAILRGSHLNVKDQVLMMPGFGDKYSDEEVAAVANYVLRQFGDKQGTVTAKQVAEQRKN</sequence>
<dbReference type="InterPro" id="IPR036909">
    <property type="entry name" value="Cyt_c-like_dom_sf"/>
</dbReference>
<feature type="domain" description="Cytochrome c" evidence="14">
    <location>
        <begin position="329"/>
        <end position="416"/>
    </location>
</feature>
<feature type="binding site" description="axial binding residue" evidence="12">
    <location>
        <position position="211"/>
    </location>
    <ligand>
        <name>heme c</name>
        <dbReference type="ChEBI" id="CHEBI:61717"/>
        <label>2</label>
    </ligand>
    <ligandPart>
        <name>Fe</name>
        <dbReference type="ChEBI" id="CHEBI:18248"/>
    </ligandPart>
</feature>
<comment type="cofactor">
    <cofactor evidence="11">
        <name>heme c</name>
        <dbReference type="ChEBI" id="CHEBI:61717"/>
    </cofactor>
    <text evidence="11">Binds 3 heme c groups covalently per subunit.</text>
</comment>
<keyword evidence="7" id="KW-0677">Repeat</keyword>
<dbReference type="InterPro" id="IPR009056">
    <property type="entry name" value="Cyt_c-like_dom"/>
</dbReference>
<feature type="transmembrane region" description="Helical" evidence="13">
    <location>
        <begin position="7"/>
        <end position="28"/>
    </location>
</feature>
<dbReference type="EMBL" id="CP015579">
    <property type="protein sequence ID" value="ARU94389.1"/>
    <property type="molecule type" value="Genomic_DNA"/>
</dbReference>
<dbReference type="KEGG" id="tci:A7K98_11780"/>
<evidence type="ECO:0000256" key="7">
    <source>
        <dbReference type="ARBA" id="ARBA00022737"/>
    </source>
</evidence>
<evidence type="ECO:0000256" key="10">
    <source>
        <dbReference type="ARBA" id="ARBA00023136"/>
    </source>
</evidence>
<organism evidence="15 18">
    <name type="scientific">Tatumella citrea</name>
    <name type="common">Pantoea citrea</name>
    <dbReference type="NCBI Taxonomy" id="53336"/>
    <lineage>
        <taxon>Bacteria</taxon>
        <taxon>Pseudomonadati</taxon>
        <taxon>Pseudomonadota</taxon>
        <taxon>Gammaproteobacteria</taxon>
        <taxon>Enterobacterales</taxon>
        <taxon>Erwiniaceae</taxon>
        <taxon>Tatumella</taxon>
    </lineage>
</organism>
<reference evidence="17 18" key="1">
    <citation type="submission" date="2016-05" db="EMBL/GenBank/DDBJ databases">
        <title>Complete genome sequence of two 2,5-diketo-D-glunonic acid producing strain Tatumella citrea.</title>
        <authorList>
            <person name="Duan C."/>
            <person name="Yang J."/>
            <person name="Yang S."/>
        </authorList>
    </citation>
    <scope>NUCLEOTIDE SEQUENCE [LARGE SCALE GENOMIC DNA]</scope>
    <source>
        <strain evidence="16 17">ATCC 39140</strain>
        <strain evidence="15 18">DSM 13699</strain>
    </source>
</reference>
<keyword evidence="10 13" id="KW-0472">Membrane</keyword>
<feature type="binding site" description="axial binding residue" evidence="12">
    <location>
        <position position="346"/>
    </location>
    <ligand>
        <name>heme c</name>
        <dbReference type="ChEBI" id="CHEBI:61717"/>
        <label>3</label>
    </ligand>
    <ligandPart>
        <name>Fe</name>
        <dbReference type="ChEBI" id="CHEBI:18248"/>
    </ligandPart>
</feature>
<feature type="binding site" description="axial binding residue" evidence="12">
    <location>
        <position position="66"/>
    </location>
    <ligand>
        <name>heme c</name>
        <dbReference type="ChEBI" id="CHEBI:61717"/>
        <label>1</label>
    </ligand>
    <ligandPart>
        <name>Fe</name>
        <dbReference type="ChEBI" id="CHEBI:18248"/>
    </ligandPart>
</feature>
<evidence type="ECO:0000256" key="9">
    <source>
        <dbReference type="ARBA" id="ARBA00023004"/>
    </source>
</evidence>
<feature type="binding site" description="covalent" evidence="11">
    <location>
        <position position="65"/>
    </location>
    <ligand>
        <name>heme c</name>
        <dbReference type="ChEBI" id="CHEBI:61717"/>
        <label>1</label>
    </ligand>
</feature>
<keyword evidence="13" id="KW-0812">Transmembrane</keyword>
<evidence type="ECO:0000256" key="6">
    <source>
        <dbReference type="ARBA" id="ARBA00022729"/>
    </source>
</evidence>
<keyword evidence="13" id="KW-1133">Transmembrane helix</keyword>
<keyword evidence="5 12" id="KW-0479">Metal-binding</keyword>
<name>A0A1Y0L9R3_TATCI</name>
<evidence type="ECO:0000256" key="2">
    <source>
        <dbReference type="ARBA" id="ARBA00022448"/>
    </source>
</evidence>
<evidence type="ECO:0000313" key="15">
    <source>
        <dbReference type="EMBL" id="ARU94389.1"/>
    </source>
</evidence>
<dbReference type="GO" id="GO:0005506">
    <property type="term" value="F:iron ion binding"/>
    <property type="evidence" value="ECO:0007669"/>
    <property type="project" value="InterPro"/>
</dbReference>
<evidence type="ECO:0000313" key="18">
    <source>
        <dbReference type="Proteomes" id="UP000195814"/>
    </source>
</evidence>
<protein>
    <submittedName>
        <fullName evidence="15">Alcohol dehydrogenase</fullName>
    </submittedName>
</protein>
<dbReference type="InterPro" id="IPR051459">
    <property type="entry name" value="Cytochrome_c-type_DH"/>
</dbReference>
<evidence type="ECO:0000256" key="12">
    <source>
        <dbReference type="PIRSR" id="PIRSR000018-51"/>
    </source>
</evidence>
<evidence type="ECO:0000256" key="8">
    <source>
        <dbReference type="ARBA" id="ARBA00022982"/>
    </source>
</evidence>
<gene>
    <name evidence="15" type="ORF">A7K98_11780</name>
    <name evidence="16" type="ORF">A7K99_11775</name>
</gene>
<dbReference type="Pfam" id="PF00034">
    <property type="entry name" value="Cytochrom_C"/>
    <property type="match status" value="1"/>
</dbReference>
<evidence type="ECO:0000256" key="4">
    <source>
        <dbReference type="ARBA" id="ARBA00022617"/>
    </source>
</evidence>
<keyword evidence="3" id="KW-1003">Cell membrane</keyword>
<evidence type="ECO:0000256" key="1">
    <source>
        <dbReference type="ARBA" id="ARBA00004236"/>
    </source>
</evidence>
<dbReference type="GO" id="GO:0020037">
    <property type="term" value="F:heme binding"/>
    <property type="evidence" value="ECO:0007669"/>
    <property type="project" value="InterPro"/>
</dbReference>
<dbReference type="Proteomes" id="UP000195814">
    <property type="component" value="Chromosome"/>
</dbReference>
<feature type="binding site" description="covalent" evidence="11">
    <location>
        <position position="62"/>
    </location>
    <ligand>
        <name>heme c</name>
        <dbReference type="ChEBI" id="CHEBI:61717"/>
        <label>1</label>
    </ligand>
</feature>
<dbReference type="InterPro" id="IPR014353">
    <property type="entry name" value="Membr-bd_ADH_cyt_c"/>
</dbReference>
<evidence type="ECO:0000259" key="14">
    <source>
        <dbReference type="PROSITE" id="PS51007"/>
    </source>
</evidence>
<dbReference type="GO" id="GO:0009055">
    <property type="term" value="F:electron transfer activity"/>
    <property type="evidence" value="ECO:0007669"/>
    <property type="project" value="InterPro"/>
</dbReference>
<keyword evidence="8" id="KW-0249">Electron transport</keyword>
<proteinExistence type="predicted"/>
<feature type="binding site" description="covalent" evidence="11">
    <location>
        <position position="210"/>
    </location>
    <ligand>
        <name>heme c</name>
        <dbReference type="ChEBI" id="CHEBI:61717"/>
        <label>2</label>
    </ligand>
</feature>
<evidence type="ECO:0000256" key="13">
    <source>
        <dbReference type="SAM" id="Phobius"/>
    </source>
</evidence>
<keyword evidence="6" id="KW-0732">Signal</keyword>
<keyword evidence="17" id="KW-1185">Reference proteome</keyword>
<feature type="domain" description="Cytochrome c" evidence="14">
    <location>
        <begin position="190"/>
        <end position="301"/>
    </location>
</feature>